<protein>
    <recommendedName>
        <fullName evidence="2 5">peptidylprolyl isomerase</fullName>
        <ecNumber evidence="2 5">5.2.1.8</ecNumber>
    </recommendedName>
</protein>
<dbReference type="EC" id="5.2.1.8" evidence="2 5"/>
<reference evidence="9 10" key="1">
    <citation type="submission" date="2019-03" db="EMBL/GenBank/DDBJ databases">
        <authorList>
            <person name="Gaulin E."/>
            <person name="Dumas B."/>
        </authorList>
    </citation>
    <scope>NUCLEOTIDE SEQUENCE [LARGE SCALE GENOMIC DNA]</scope>
    <source>
        <strain evidence="9">CBS 568.67</strain>
    </source>
</reference>
<dbReference type="InterPro" id="IPR046357">
    <property type="entry name" value="PPIase_dom_sf"/>
</dbReference>
<sequence>MAPPHSPEAEHIELETTKPGDGTNFPKDGDTVRVHYIGKLADGTLFDSSRERGRTFEFLARVGAGQVIRGWDDGIKRMSKGQIARLALPPSFAYGEHGYPPIIPQHATLYFEIELLTYYTPPPRN</sequence>
<dbReference type="OrthoDB" id="1902587at2759"/>
<dbReference type="PANTHER" id="PTHR10516:SF443">
    <property type="entry name" value="FK506-BINDING PROTEIN 59-RELATED"/>
    <property type="match status" value="1"/>
</dbReference>
<dbReference type="PANTHER" id="PTHR10516">
    <property type="entry name" value="PEPTIDYL-PROLYL CIS-TRANS ISOMERASE"/>
    <property type="match status" value="1"/>
</dbReference>
<keyword evidence="4 5" id="KW-0413">Isomerase</keyword>
<accession>A0A485LGS2</accession>
<dbReference type="GO" id="GO:0003755">
    <property type="term" value="F:peptidyl-prolyl cis-trans isomerase activity"/>
    <property type="evidence" value="ECO:0007669"/>
    <property type="project" value="UniProtKB-KW"/>
</dbReference>
<evidence type="ECO:0000313" key="8">
    <source>
        <dbReference type="EMBL" id="KAF0687065.1"/>
    </source>
</evidence>
<dbReference type="EMBL" id="CAADRA010006984">
    <property type="protein sequence ID" value="VFT97820.1"/>
    <property type="molecule type" value="Genomic_DNA"/>
</dbReference>
<evidence type="ECO:0000256" key="4">
    <source>
        <dbReference type="ARBA" id="ARBA00023235"/>
    </source>
</evidence>
<dbReference type="Gene3D" id="3.10.50.40">
    <property type="match status" value="1"/>
</dbReference>
<name>A0A485LGS2_9STRA</name>
<evidence type="ECO:0000256" key="2">
    <source>
        <dbReference type="ARBA" id="ARBA00013194"/>
    </source>
</evidence>
<keyword evidence="10" id="KW-1185">Reference proteome</keyword>
<gene>
    <name evidence="9" type="primary">Aste57867_21146</name>
    <name evidence="8" type="ORF">As57867_021078</name>
    <name evidence="9" type="ORF">ASTE57867_21146</name>
</gene>
<organism evidence="9 10">
    <name type="scientific">Aphanomyces stellatus</name>
    <dbReference type="NCBI Taxonomy" id="120398"/>
    <lineage>
        <taxon>Eukaryota</taxon>
        <taxon>Sar</taxon>
        <taxon>Stramenopiles</taxon>
        <taxon>Oomycota</taxon>
        <taxon>Saprolegniomycetes</taxon>
        <taxon>Saprolegniales</taxon>
        <taxon>Verrucalvaceae</taxon>
        <taxon>Aphanomyces</taxon>
    </lineage>
</organism>
<dbReference type="FunFam" id="3.10.50.40:FF:000025">
    <property type="entry name" value="Peptidylprolyl isomerase"/>
    <property type="match status" value="1"/>
</dbReference>
<proteinExistence type="predicted"/>
<reference evidence="8" key="2">
    <citation type="submission" date="2019-06" db="EMBL/GenBank/DDBJ databases">
        <title>Genomics analysis of Aphanomyces spp. identifies a new class of oomycete effector associated with host adaptation.</title>
        <authorList>
            <person name="Gaulin E."/>
        </authorList>
    </citation>
    <scope>NUCLEOTIDE SEQUENCE</scope>
    <source>
        <strain evidence="8">CBS 578.67</strain>
    </source>
</reference>
<dbReference type="InterPro" id="IPR001179">
    <property type="entry name" value="PPIase_FKBP_dom"/>
</dbReference>
<evidence type="ECO:0000313" key="9">
    <source>
        <dbReference type="EMBL" id="VFT97820.1"/>
    </source>
</evidence>
<dbReference type="InterPro" id="IPR050689">
    <property type="entry name" value="FKBP-type_PPIase"/>
</dbReference>
<feature type="region of interest" description="Disordered" evidence="6">
    <location>
        <begin position="1"/>
        <end position="27"/>
    </location>
</feature>
<comment type="catalytic activity">
    <reaction evidence="1 5">
        <text>[protein]-peptidylproline (omega=180) = [protein]-peptidylproline (omega=0)</text>
        <dbReference type="Rhea" id="RHEA:16237"/>
        <dbReference type="Rhea" id="RHEA-COMP:10747"/>
        <dbReference type="Rhea" id="RHEA-COMP:10748"/>
        <dbReference type="ChEBI" id="CHEBI:83833"/>
        <dbReference type="ChEBI" id="CHEBI:83834"/>
        <dbReference type="EC" id="5.2.1.8"/>
    </reaction>
</comment>
<feature type="compositionally biased region" description="Basic and acidic residues" evidence="6">
    <location>
        <begin position="7"/>
        <end position="18"/>
    </location>
</feature>
<evidence type="ECO:0000256" key="6">
    <source>
        <dbReference type="SAM" id="MobiDB-lite"/>
    </source>
</evidence>
<keyword evidence="3 5" id="KW-0697">Rotamase</keyword>
<dbReference type="Proteomes" id="UP000332933">
    <property type="component" value="Unassembled WGS sequence"/>
</dbReference>
<evidence type="ECO:0000256" key="1">
    <source>
        <dbReference type="ARBA" id="ARBA00000971"/>
    </source>
</evidence>
<dbReference type="PROSITE" id="PS50059">
    <property type="entry name" value="FKBP_PPIASE"/>
    <property type="match status" value="1"/>
</dbReference>
<evidence type="ECO:0000259" key="7">
    <source>
        <dbReference type="PROSITE" id="PS50059"/>
    </source>
</evidence>
<evidence type="ECO:0000256" key="5">
    <source>
        <dbReference type="PROSITE-ProRule" id="PRU00277"/>
    </source>
</evidence>
<evidence type="ECO:0000256" key="3">
    <source>
        <dbReference type="ARBA" id="ARBA00023110"/>
    </source>
</evidence>
<dbReference type="Pfam" id="PF00254">
    <property type="entry name" value="FKBP_C"/>
    <property type="match status" value="1"/>
</dbReference>
<dbReference type="AlphaFoldDB" id="A0A485LGS2"/>
<dbReference type="GO" id="GO:0005737">
    <property type="term" value="C:cytoplasm"/>
    <property type="evidence" value="ECO:0007669"/>
    <property type="project" value="TreeGrafter"/>
</dbReference>
<dbReference type="SUPFAM" id="SSF54534">
    <property type="entry name" value="FKBP-like"/>
    <property type="match status" value="1"/>
</dbReference>
<feature type="domain" description="PPIase FKBP-type" evidence="7">
    <location>
        <begin position="29"/>
        <end position="119"/>
    </location>
</feature>
<evidence type="ECO:0000313" key="10">
    <source>
        <dbReference type="Proteomes" id="UP000332933"/>
    </source>
</evidence>
<dbReference type="EMBL" id="VJMH01006958">
    <property type="protein sequence ID" value="KAF0687065.1"/>
    <property type="molecule type" value="Genomic_DNA"/>
</dbReference>